<accession>A0A9P4XDV6</accession>
<name>A0A9P4XDV6_9HYPO</name>
<feature type="compositionally biased region" description="Polar residues" evidence="1">
    <location>
        <begin position="1"/>
        <end position="15"/>
    </location>
</feature>
<evidence type="ECO:0000313" key="3">
    <source>
        <dbReference type="Proteomes" id="UP000801864"/>
    </source>
</evidence>
<evidence type="ECO:0000313" key="2">
    <source>
        <dbReference type="EMBL" id="KAF3068745.1"/>
    </source>
</evidence>
<dbReference type="EMBL" id="QLNT01000013">
    <property type="protein sequence ID" value="KAF3068745.1"/>
    <property type="molecule type" value="Genomic_DNA"/>
</dbReference>
<comment type="caution">
    <text evidence="2">The sequence shown here is derived from an EMBL/GenBank/DDBJ whole genome shotgun (WGS) entry which is preliminary data.</text>
</comment>
<feature type="region of interest" description="Disordered" evidence="1">
    <location>
        <begin position="1"/>
        <end position="61"/>
    </location>
</feature>
<feature type="compositionally biased region" description="Polar residues" evidence="1">
    <location>
        <begin position="44"/>
        <end position="60"/>
    </location>
</feature>
<proteinExistence type="predicted"/>
<dbReference type="Proteomes" id="UP000801864">
    <property type="component" value="Unassembled WGS sequence"/>
</dbReference>
<keyword evidence="3" id="KW-1185">Reference proteome</keyword>
<gene>
    <name evidence="2" type="ORF">CFAM422_007624</name>
</gene>
<reference evidence="2 3" key="1">
    <citation type="submission" date="2018-06" db="EMBL/GenBank/DDBJ databases">
        <title>Genome analysis of cellulolytic fungus Trichoderma lentiforme CFAM-422.</title>
        <authorList>
            <person name="Steindorff A.S."/>
            <person name="Formighieri E.F."/>
            <person name="Midorikawa G.E.O."/>
            <person name="Tamietti M.S."/>
            <person name="Ramos E.Z."/>
            <person name="Silva A.S."/>
            <person name="Bon E.P.S."/>
            <person name="Mendes T.D."/>
            <person name="Damaso M.C.T."/>
            <person name="Favaro L.C.L."/>
        </authorList>
    </citation>
    <scope>NUCLEOTIDE SEQUENCE [LARGE SCALE GENOMIC DNA]</scope>
    <source>
        <strain evidence="2 3">CFAM-422</strain>
    </source>
</reference>
<protein>
    <submittedName>
        <fullName evidence="2">Uncharacterized protein</fullName>
    </submittedName>
</protein>
<dbReference type="AlphaFoldDB" id="A0A9P4XDV6"/>
<organism evidence="2 3">
    <name type="scientific">Trichoderma lentiforme</name>
    <dbReference type="NCBI Taxonomy" id="1567552"/>
    <lineage>
        <taxon>Eukaryota</taxon>
        <taxon>Fungi</taxon>
        <taxon>Dikarya</taxon>
        <taxon>Ascomycota</taxon>
        <taxon>Pezizomycotina</taxon>
        <taxon>Sordariomycetes</taxon>
        <taxon>Hypocreomycetidae</taxon>
        <taxon>Hypocreales</taxon>
        <taxon>Hypocreaceae</taxon>
        <taxon>Trichoderma</taxon>
    </lineage>
</organism>
<sequence length="167" mass="17805">MISSEQQGGTSSNPVGPSVATHGWGRASPPPLDRIAASGYPRGETTSLSAESAGPSTSDSRLAPYRAPVCCPNCTERSNHGSSSWSCRSVRGHGAAMFQIRHFNLGSAMDAGLYGGFTSDDLGENRQWQLSIRSMNIIAKERKGNWHELEGSQCNVCGSKTFHMSKG</sequence>
<evidence type="ECO:0000256" key="1">
    <source>
        <dbReference type="SAM" id="MobiDB-lite"/>
    </source>
</evidence>